<name>A0A078AYA2_STYLE</name>
<evidence type="ECO:0000256" key="1">
    <source>
        <dbReference type="SAM" id="MobiDB-lite"/>
    </source>
</evidence>
<feature type="compositionally biased region" description="Basic residues" evidence="1">
    <location>
        <begin position="178"/>
        <end position="194"/>
    </location>
</feature>
<dbReference type="AlphaFoldDB" id="A0A078AYA2"/>
<accession>A0A078AYA2</accession>
<reference evidence="2 3" key="1">
    <citation type="submission" date="2014-06" db="EMBL/GenBank/DDBJ databases">
        <authorList>
            <person name="Swart Estienne"/>
        </authorList>
    </citation>
    <scope>NUCLEOTIDE SEQUENCE [LARGE SCALE GENOMIC DNA]</scope>
    <source>
        <strain evidence="2 3">130c</strain>
    </source>
</reference>
<dbReference type="Proteomes" id="UP000039865">
    <property type="component" value="Unassembled WGS sequence"/>
</dbReference>
<evidence type="ECO:0000313" key="2">
    <source>
        <dbReference type="EMBL" id="CDW87144.1"/>
    </source>
</evidence>
<gene>
    <name evidence="2" type="primary">Contig12909.g656</name>
    <name evidence="2" type="ORF">STYLEM_16246</name>
</gene>
<dbReference type="OMA" id="IAKPNIM"/>
<proteinExistence type="predicted"/>
<keyword evidence="3" id="KW-1185">Reference proteome</keyword>
<dbReference type="EMBL" id="CCKQ01015320">
    <property type="protein sequence ID" value="CDW87144.1"/>
    <property type="molecule type" value="Genomic_DNA"/>
</dbReference>
<organism evidence="2 3">
    <name type="scientific">Stylonychia lemnae</name>
    <name type="common">Ciliate</name>
    <dbReference type="NCBI Taxonomy" id="5949"/>
    <lineage>
        <taxon>Eukaryota</taxon>
        <taxon>Sar</taxon>
        <taxon>Alveolata</taxon>
        <taxon>Ciliophora</taxon>
        <taxon>Intramacronucleata</taxon>
        <taxon>Spirotrichea</taxon>
        <taxon>Stichotrichia</taxon>
        <taxon>Sporadotrichida</taxon>
        <taxon>Oxytrichidae</taxon>
        <taxon>Stylonychinae</taxon>
        <taxon>Stylonychia</taxon>
    </lineage>
</organism>
<feature type="compositionally biased region" description="Basic and acidic residues" evidence="1">
    <location>
        <begin position="116"/>
        <end position="125"/>
    </location>
</feature>
<feature type="region of interest" description="Disordered" evidence="1">
    <location>
        <begin position="161"/>
        <end position="194"/>
    </location>
</feature>
<dbReference type="OrthoDB" id="439961at2759"/>
<protein>
    <submittedName>
        <fullName evidence="2">Uncharacterized protein</fullName>
    </submittedName>
</protein>
<dbReference type="InParanoid" id="A0A078AYA2"/>
<evidence type="ECO:0000313" key="3">
    <source>
        <dbReference type="Proteomes" id="UP000039865"/>
    </source>
</evidence>
<feature type="region of interest" description="Disordered" evidence="1">
    <location>
        <begin position="116"/>
        <end position="140"/>
    </location>
</feature>
<sequence length="194" mass="22396">MAKGLRAKTRRRLRTARREHFQEIQGKSDQQKIVQRLNNPYYDLRSDFSVKANAFVEPNNPQAVFPQIAKPNIMDFRSHKMAKGGWTGVNNFRKIHSENAIKSKYESVVKTNEDLERDAQNKEQQMESDSEEEVQVAQSKAKKNYTIDDIMQLDSKLSIGKKKKQAAPALQASNPVKKEKKKVFSKKSKKIIKF</sequence>